<feature type="non-terminal residue" evidence="2">
    <location>
        <position position="507"/>
    </location>
</feature>
<reference evidence="2 3" key="1">
    <citation type="journal article" date="2023" name="Sci. Data">
        <title>Genome assembly of the Korean intertidal mud-creeper Batillaria attramentaria.</title>
        <authorList>
            <person name="Patra A.K."/>
            <person name="Ho P.T."/>
            <person name="Jun S."/>
            <person name="Lee S.J."/>
            <person name="Kim Y."/>
            <person name="Won Y.J."/>
        </authorList>
    </citation>
    <scope>NUCLEOTIDE SEQUENCE [LARGE SCALE GENOMIC DNA]</scope>
    <source>
        <strain evidence="2">Wonlab-2016</strain>
    </source>
</reference>
<keyword evidence="3" id="KW-1185">Reference proteome</keyword>
<feature type="region of interest" description="Disordered" evidence="1">
    <location>
        <begin position="488"/>
        <end position="507"/>
    </location>
</feature>
<gene>
    <name evidence="2" type="ORF">BaRGS_00014538</name>
</gene>
<dbReference type="AlphaFoldDB" id="A0ABD0L4T6"/>
<accession>A0ABD0L4T6</accession>
<feature type="non-terminal residue" evidence="2">
    <location>
        <position position="1"/>
    </location>
</feature>
<organism evidence="2 3">
    <name type="scientific">Batillaria attramentaria</name>
    <dbReference type="NCBI Taxonomy" id="370345"/>
    <lineage>
        <taxon>Eukaryota</taxon>
        <taxon>Metazoa</taxon>
        <taxon>Spiralia</taxon>
        <taxon>Lophotrochozoa</taxon>
        <taxon>Mollusca</taxon>
        <taxon>Gastropoda</taxon>
        <taxon>Caenogastropoda</taxon>
        <taxon>Sorbeoconcha</taxon>
        <taxon>Cerithioidea</taxon>
        <taxon>Batillariidae</taxon>
        <taxon>Batillaria</taxon>
    </lineage>
</organism>
<feature type="compositionally biased region" description="Polar residues" evidence="1">
    <location>
        <begin position="492"/>
        <end position="507"/>
    </location>
</feature>
<evidence type="ECO:0000256" key="1">
    <source>
        <dbReference type="SAM" id="MobiDB-lite"/>
    </source>
</evidence>
<dbReference type="EMBL" id="JACVVK020000085">
    <property type="protein sequence ID" value="KAK7494256.1"/>
    <property type="molecule type" value="Genomic_DNA"/>
</dbReference>
<comment type="caution">
    <text evidence="2">The sequence shown here is derived from an EMBL/GenBank/DDBJ whole genome shotgun (WGS) entry which is preliminary data.</text>
</comment>
<proteinExistence type="predicted"/>
<dbReference type="Proteomes" id="UP001519460">
    <property type="component" value="Unassembled WGS sequence"/>
</dbReference>
<name>A0ABD0L4T6_9CAEN</name>
<sequence length="507" mass="55827">CQGAYGLHMFRRAMGDGVDVFRLKTREIEQLEDAIWTLIQDGFTWQDAYTQCTLQNILVAFQRGHRFSPRLCEDALGVSLSSSSGGWPGEADAEIAAVLKELLQSRGFPEGLGDNYGDFYPTEDASEEQRRQDYEDGMDLVDSNKRDEFVQVHKYFDQSKGQLKRDPYLSDDAFDSYNFLTAFPQESLQVQTNNDVDPAEEDGSYVPYEPLASNEVGNVPDDVDQGEGKGAFFDIPQADGFGMESSMGMGDVYPVDSSEPEQVADAFGETEVGGADDSNQPLSLSPRDEAILEQLLEGSLEPDQLPVAQQKRLSHFIEMMIGMLEMRGTEHLDDVEVVEEGECVLRTFQPGCDSGPKELPPSEDNPIATQEAASAIKETDDNAAEDGDKELTDSDLLVPEAAPLVGEEQEGEDPLVDKKSPAVDTDSDASDDHPDSTATVKTRYTFIKFSRGGLDEDLAYRFLHNLTSILNIPPGILKLEDPTSDNEITVRVSPNPQWNSSKLASEA</sequence>
<evidence type="ECO:0000313" key="2">
    <source>
        <dbReference type="EMBL" id="KAK7494256.1"/>
    </source>
</evidence>
<evidence type="ECO:0000313" key="3">
    <source>
        <dbReference type="Proteomes" id="UP001519460"/>
    </source>
</evidence>
<feature type="region of interest" description="Disordered" evidence="1">
    <location>
        <begin position="376"/>
        <end position="437"/>
    </location>
</feature>
<protein>
    <submittedName>
        <fullName evidence="2">Uncharacterized protein</fullName>
    </submittedName>
</protein>